<dbReference type="InterPro" id="IPR036116">
    <property type="entry name" value="FN3_sf"/>
</dbReference>
<reference evidence="2 3" key="1">
    <citation type="submission" date="2017-05" db="EMBL/GenBank/DDBJ databases">
        <authorList>
            <person name="Varghese N."/>
            <person name="Submissions S."/>
        </authorList>
    </citation>
    <scope>NUCLEOTIDE SEQUENCE [LARGE SCALE GENOMIC DNA]</scope>
    <source>
        <strain evidence="2 3">DSM 21342</strain>
    </source>
</reference>
<feature type="non-terminal residue" evidence="2">
    <location>
        <position position="1"/>
    </location>
</feature>
<dbReference type="EMBL" id="FXSZ01000006">
    <property type="protein sequence ID" value="SMO67879.1"/>
    <property type="molecule type" value="Genomic_DNA"/>
</dbReference>
<dbReference type="Pfam" id="PF13585">
    <property type="entry name" value="CHU_C"/>
    <property type="match status" value="1"/>
</dbReference>
<feature type="domain" description="Ig-like" evidence="1">
    <location>
        <begin position="128"/>
        <end position="210"/>
    </location>
</feature>
<dbReference type="Proteomes" id="UP000315971">
    <property type="component" value="Unassembled WGS sequence"/>
</dbReference>
<feature type="domain" description="Ig-like" evidence="1">
    <location>
        <begin position="556"/>
        <end position="639"/>
    </location>
</feature>
<dbReference type="AlphaFoldDB" id="A0A521D860"/>
<dbReference type="InterPro" id="IPR013783">
    <property type="entry name" value="Ig-like_fold"/>
</dbReference>
<feature type="domain" description="Ig-like" evidence="1">
    <location>
        <begin position="212"/>
        <end position="295"/>
    </location>
</feature>
<evidence type="ECO:0000259" key="1">
    <source>
        <dbReference type="Pfam" id="PF19081"/>
    </source>
</evidence>
<gene>
    <name evidence="2" type="ORF">SAMN06265350_10653</name>
</gene>
<dbReference type="SUPFAM" id="SSF49265">
    <property type="entry name" value="Fibronectin type III"/>
    <property type="match status" value="1"/>
</dbReference>
<dbReference type="NCBIfam" id="TIGR04131">
    <property type="entry name" value="Bac_Flav_CTERM"/>
    <property type="match status" value="1"/>
</dbReference>
<sequence length="995" mass="103448">TLLAIGNSYTTPALNSPTTYFLEVGRGSCVNAGRTAVQVKISNPQAPVVGSTGTNVCSGSATTLSVSSPQAGETYNWYSAAVAGSLLGTGSSFTTPVLTSNQSYYVETAQGSCLSPSRTEVDVMINNPQAPIVSSTGTTICSGSVTTLSVSSPQAGETYNWYSAAVSGSLLGTGNSFTTPVLTSNQSYYVETIIGSCNSSSRTKVTVIVNDPQAPTVQTSAASVCAGQAVTATITNPQIGVGYNWYKQASGGAVFYSGTSLVLDTLTASRTFYVEAVQGTCISPTRTAVTLLISPDPAVTLESSNVTICSGSSVDLKASASSGVEIRWYTSQTGGSTVFTGNVFTTPSLTSNTTYYVEGRNTTTNCVSLNRVSVKVNVQNVPPTPIVNASTVSICSGSTATLTATSTVTGVTFNWYDVQSGGTLLATGASYSTPVLTTDKTYYVESVFTSSGCNGASARVAANVQVVNQPPTPIVVSPLTICAGQRAMLEAQSPTGGILYKWYTSESGGSPIYVGSMYETPIITSTTKYYVEASLGSGSCGSSSRSEIVINVNALPNAPIVTTSTTTILSGATATLMASVSQAGIVIDWYTSPVGGAAIATGTSYTTPPLNGSTSYYVEARNLSTGCVSSLRIETKVIVDYNSPNPCDPTPPSITTPNLAVCKNQPFVITASANNTIYWYDAQTGGNLLAVGQTYAVNGLSANATYYAETKDPDCSVASLRVPAMVSVLTNPPAPTVDFNNISVCKGETFTIKASSPFSGVIFKWYSTSAGGTSMFTGDYFTTPPVTSNTSYYVEALLSGGCTCSCRTEVKLSVAQPLPSPIVRCVDSPSNTITFGWDPIPGATGYQVSVNDGIYTAPTSGVTGTTHVITGVMPGEGRTISVIALANPACSNSIASVVQSCSADDYVDFFIPNAFSPNHDGNNDVLFARGTITKIKFKIYNQWGQLLFESNDHNKGWDGTFSGKEQPIGVYVYVAQATLINGKEVMKKGSINLIR</sequence>
<feature type="domain" description="Ig-like" evidence="1">
    <location>
        <begin position="382"/>
        <end position="466"/>
    </location>
</feature>
<name>A0A521D860_9SPHI</name>
<dbReference type="InterPro" id="IPR044023">
    <property type="entry name" value="Ig_7"/>
</dbReference>
<feature type="domain" description="Ig-like" evidence="1">
    <location>
        <begin position="44"/>
        <end position="126"/>
    </location>
</feature>
<dbReference type="Gene3D" id="2.60.40.10">
    <property type="entry name" value="Immunoglobulins"/>
    <property type="match status" value="1"/>
</dbReference>
<dbReference type="RefSeq" id="WP_185955247.1">
    <property type="nucleotide sequence ID" value="NZ_FXSZ01000006.1"/>
</dbReference>
<organism evidence="2 3">
    <name type="scientific">Solitalea koreensis</name>
    <dbReference type="NCBI Taxonomy" id="543615"/>
    <lineage>
        <taxon>Bacteria</taxon>
        <taxon>Pseudomonadati</taxon>
        <taxon>Bacteroidota</taxon>
        <taxon>Sphingobacteriia</taxon>
        <taxon>Sphingobacteriales</taxon>
        <taxon>Sphingobacteriaceae</taxon>
        <taxon>Solitalea</taxon>
    </lineage>
</organism>
<accession>A0A521D860</accession>
<feature type="domain" description="Ig-like" evidence="1">
    <location>
        <begin position="649"/>
        <end position="727"/>
    </location>
</feature>
<evidence type="ECO:0000313" key="3">
    <source>
        <dbReference type="Proteomes" id="UP000315971"/>
    </source>
</evidence>
<dbReference type="Pfam" id="PF19081">
    <property type="entry name" value="Ig_7"/>
    <property type="match status" value="9"/>
</dbReference>
<evidence type="ECO:0000313" key="2">
    <source>
        <dbReference type="EMBL" id="SMO67879.1"/>
    </source>
</evidence>
<feature type="domain" description="Ig-like" evidence="1">
    <location>
        <begin position="298"/>
        <end position="379"/>
    </location>
</feature>
<protein>
    <submittedName>
        <fullName evidence="2">Gliding motility-associated C-terminal domain-containing protein</fullName>
    </submittedName>
</protein>
<proteinExistence type="predicted"/>
<keyword evidence="3" id="KW-1185">Reference proteome</keyword>
<dbReference type="InterPro" id="IPR026341">
    <property type="entry name" value="T9SS_type_B"/>
</dbReference>
<feature type="domain" description="Ig-like" evidence="1">
    <location>
        <begin position="470"/>
        <end position="553"/>
    </location>
</feature>
<feature type="domain" description="Ig-like" evidence="1">
    <location>
        <begin position="732"/>
        <end position="814"/>
    </location>
</feature>